<proteinExistence type="inferred from homology"/>
<dbReference type="GO" id="GO:0009378">
    <property type="term" value="F:four-way junction helicase activity"/>
    <property type="evidence" value="ECO:0007669"/>
    <property type="project" value="TreeGrafter"/>
</dbReference>
<dbReference type="Pfam" id="PF00270">
    <property type="entry name" value="DEAD"/>
    <property type="match status" value="1"/>
</dbReference>
<sequence>MKRPFESTQTNYVAFTGASETTPWLRHTGWVELFRDRSLAIIAATAKQPAPQWSRNYLLGQWQGSPMWSSAETEAQLQIILHGLDLMFDRARATLDRSNEVKMMQHVLYLVGQLQLGEDGHVSDSSDSEDSEPCGQDWCYSGEVPSDPEISDIDQDNSDTSTDEDAGFGEDEEAHEDQTSGYEGSDFSLPNGYWLRLSEALFQLSMMFWTHQDPSGNMSSSAIIYYTAVMGIQQQSLTFHSAHNSTSELAGLIWIGRLLFLEYALPVYSYSTLVYEWPCRDHYPSQPDRLDAIRKKYLIRGCYTPFGEIIELKAFAKSIVKREGIPGNLSWDPDGQSFTIGHDKKFKLSEFCATHCKTIKLVQERVDEMMLGLEPDVDTDDIQDDLTCRKAGWSFIQDAKNKLADTWEQLAGTLRSSSFRGKPFVKGTEWQVDTCIAYLDAGLELNKLTFAASHFSGGLPGRGTEVATIRYINTTLAIRNVFFRGGQMIIIISYNKARASNNYAFYIVRYLPKELSQSLLKYLAIIRPVLGFIAKRLKVPHWSESEFFFPDPSGRNRHLTSTQASGILRSLTQDLATPWTLSSYRQAALAIAKRYISTLVEKYNFYHPTEATNPLRMFAAGAGHHPRMLLTSYAIDKALPSRLQPELLEMYYRLSKIWHDWNQQFDQKRVQSMDPATCCQNQEMASRDPDTEAEIVQDVEASRADRVPWLVHTGFPTHLQGLRDTEIMSSYALPRSGDDGDDDDDDDDGEEECGAVDMDTDLRCILAAAESTLRDAYNDDSHMGSVKASKFRSFKNESSLTSYFRITKQLLAYYYRVVYCEDGHFTRGDESHAVPQDIIETTPLQRKAMEDVIGALRRRDKAAKGGETPSCDQKDGIATRDYDEYDAELKHTIRKFYISLICQTVGSRPFRSAILSFCAMLSRTKALTRRVDNEQHKRCTWREPGNFNSNLSALTWTAQLILFDFVCFQKQDDEDGIPDLLDQMCKKYFQQMAETPFGHVLQWRLYLFAASRTSLTKHQARWSLDGETVDYIGTKLQMEQVTKLVESEFRQAHSLLYDKLLFGMRDVAPIEAWRLHDDLDVDDYGASWLTDGRNREILAGTHDALLRQIEERADLRQVFVRLGPNGGVRLCPKAIAIYEAHVQEFLKRMLALISVPSGPPLRSPELLSITYINTGARRRSVFLWEKMVMIYVRYSKSQEQTGEEKDNIRFLPPAVGDLLLTYLAFVLPLRQAFLRQSKPGALLSPYLWSKLGGEVWRDGMVSSCLRRACMRAEVPQFQVAWWRQVAASITKEKFSAREQANFDMGEMAASEEVEDEADLAYLAGMSNHSFRTFNYSYAGSTTLTVTSSLHRAYRASQSWRSLFRIDQVLQGKRPPAVSDTQAQGLLNACKKVRFRARPAAKEDGIIAAARRLHNDPELQLRRPGQRDAMLATMGPRAPEQVIVVLATGSGKTLVFMVGATLAGAETTILILPTVALRGNMLERLDKVALKHYIWRPGSKKSAPIVVVSAEAACTEAFLEYANRLSDRQCLDRIVIDECHLTITASCYRRSMSQLAWHVRQIRTQTVWLTATLPPIYQELFFEHNKLVRPHIVRESTNRPNIRYIVRREPGLGNIYLFKSERDRVIIYCPTKDLVAELADMLGCPSYTAESGTEEEKMAIIERWLTAADSPIIVATSALGPGFDYPHIRLVIHVDAPSLLTDFSQESGRAGRDGEVAESIILLSAAWQPQLGRPVAADKEAMQLYLLQEYCSRGVLSQFLDSKPDWRWCMEGDELCSVCPEHHAQCRPPTLEFYLPRPLRDETEARQDGDNGSADLTVSEMIFTGPAEVLRQDQAAVSIAA</sequence>
<protein>
    <recommendedName>
        <fullName evidence="5">DNA 3'-5' helicase</fullName>
        <ecNumber evidence="5">5.6.2.4</ecNumber>
    </recommendedName>
</protein>
<dbReference type="InterPro" id="IPR014001">
    <property type="entry name" value="Helicase_ATP-bd"/>
</dbReference>
<dbReference type="Proteomes" id="UP000604273">
    <property type="component" value="Unassembled WGS sequence"/>
</dbReference>
<feature type="domain" description="Helicase ATP-binding" evidence="7">
    <location>
        <begin position="1432"/>
        <end position="1590"/>
    </location>
</feature>
<feature type="domain" description="Helicase C-terminal" evidence="8">
    <location>
        <begin position="1610"/>
        <end position="1766"/>
    </location>
</feature>
<keyword evidence="3" id="KW-0067">ATP-binding</keyword>
<feature type="region of interest" description="Disordered" evidence="6">
    <location>
        <begin position="731"/>
        <end position="754"/>
    </location>
</feature>
<evidence type="ECO:0000256" key="3">
    <source>
        <dbReference type="ARBA" id="ARBA00022840"/>
    </source>
</evidence>
<evidence type="ECO:0000256" key="4">
    <source>
        <dbReference type="ARBA" id="ARBA00034617"/>
    </source>
</evidence>
<dbReference type="GO" id="GO:0043138">
    <property type="term" value="F:3'-5' DNA helicase activity"/>
    <property type="evidence" value="ECO:0007669"/>
    <property type="project" value="UniProtKB-EC"/>
</dbReference>
<comment type="caution">
    <text evidence="9">The sequence shown here is derived from an EMBL/GenBank/DDBJ whole genome shotgun (WGS) entry which is preliminary data.</text>
</comment>
<evidence type="ECO:0000256" key="1">
    <source>
        <dbReference type="ARBA" id="ARBA00005446"/>
    </source>
</evidence>
<dbReference type="PANTHER" id="PTHR13710">
    <property type="entry name" value="DNA HELICASE RECQ FAMILY MEMBER"/>
    <property type="match status" value="1"/>
</dbReference>
<keyword evidence="10" id="KW-1185">Reference proteome</keyword>
<dbReference type="OrthoDB" id="5075206at2759"/>
<dbReference type="GO" id="GO:0005694">
    <property type="term" value="C:chromosome"/>
    <property type="evidence" value="ECO:0007669"/>
    <property type="project" value="TreeGrafter"/>
</dbReference>
<evidence type="ECO:0000259" key="7">
    <source>
        <dbReference type="PROSITE" id="PS51192"/>
    </source>
</evidence>
<dbReference type="GO" id="GO:0005524">
    <property type="term" value="F:ATP binding"/>
    <property type="evidence" value="ECO:0007669"/>
    <property type="project" value="UniProtKB-KW"/>
</dbReference>
<evidence type="ECO:0000313" key="10">
    <source>
        <dbReference type="Proteomes" id="UP000604273"/>
    </source>
</evidence>
<dbReference type="SMART" id="SM00490">
    <property type="entry name" value="HELICc"/>
    <property type="match status" value="1"/>
</dbReference>
<reference evidence="9" key="1">
    <citation type="journal article" date="2020" name="BMC Genomics">
        <title>Correction to: Identification and distribution of gene clusters required for synthesis of sphingolipid metabolism inhibitors in diverse species of the filamentous fungus Fusarium.</title>
        <authorList>
            <person name="Kim H.S."/>
            <person name="Lohmar J.M."/>
            <person name="Busman M."/>
            <person name="Brown D.W."/>
            <person name="Naumann T.A."/>
            <person name="Divon H.H."/>
            <person name="Lysoe E."/>
            <person name="Uhlig S."/>
            <person name="Proctor R.H."/>
        </authorList>
    </citation>
    <scope>NUCLEOTIDE SEQUENCE</scope>
    <source>
        <strain evidence="9">NRRL 45417</strain>
    </source>
</reference>
<evidence type="ECO:0000256" key="6">
    <source>
        <dbReference type="SAM" id="MobiDB-lite"/>
    </source>
</evidence>
<dbReference type="InterPro" id="IPR001650">
    <property type="entry name" value="Helicase_C-like"/>
</dbReference>
<keyword evidence="2" id="KW-0547">Nucleotide-binding</keyword>
<accession>A0A8H4T213</accession>
<dbReference type="EMBL" id="JABFAI010000229">
    <property type="protein sequence ID" value="KAF4949799.1"/>
    <property type="molecule type" value="Genomic_DNA"/>
</dbReference>
<organism evidence="9 10">
    <name type="scientific">Fusarium gaditjirri</name>
    <dbReference type="NCBI Taxonomy" id="282569"/>
    <lineage>
        <taxon>Eukaryota</taxon>
        <taxon>Fungi</taxon>
        <taxon>Dikarya</taxon>
        <taxon>Ascomycota</taxon>
        <taxon>Pezizomycotina</taxon>
        <taxon>Sordariomycetes</taxon>
        <taxon>Hypocreomycetidae</taxon>
        <taxon>Hypocreales</taxon>
        <taxon>Nectriaceae</taxon>
        <taxon>Fusarium</taxon>
        <taxon>Fusarium nisikadoi species complex</taxon>
    </lineage>
</organism>
<feature type="region of interest" description="Disordered" evidence="6">
    <location>
        <begin position="119"/>
        <end position="184"/>
    </location>
</feature>
<dbReference type="SMART" id="SM00487">
    <property type="entry name" value="DEXDc"/>
    <property type="match status" value="1"/>
</dbReference>
<dbReference type="Gene3D" id="3.40.50.300">
    <property type="entry name" value="P-loop containing nucleotide triphosphate hydrolases"/>
    <property type="match status" value="2"/>
</dbReference>
<dbReference type="PROSITE" id="PS51192">
    <property type="entry name" value="HELICASE_ATP_BIND_1"/>
    <property type="match status" value="1"/>
</dbReference>
<dbReference type="PROSITE" id="PS51194">
    <property type="entry name" value="HELICASE_CTER"/>
    <property type="match status" value="1"/>
</dbReference>
<reference evidence="9" key="2">
    <citation type="submission" date="2020-05" db="EMBL/GenBank/DDBJ databases">
        <authorList>
            <person name="Kim H.-S."/>
            <person name="Proctor R.H."/>
            <person name="Brown D.W."/>
        </authorList>
    </citation>
    <scope>NUCLEOTIDE SEQUENCE</scope>
    <source>
        <strain evidence="9">NRRL 45417</strain>
    </source>
</reference>
<comment type="similarity">
    <text evidence="1">Belongs to the helicase family. RecQ subfamily.</text>
</comment>
<dbReference type="SUPFAM" id="SSF52540">
    <property type="entry name" value="P-loop containing nucleoside triphosphate hydrolases"/>
    <property type="match status" value="1"/>
</dbReference>
<dbReference type="InterPro" id="IPR011545">
    <property type="entry name" value="DEAD/DEAH_box_helicase_dom"/>
</dbReference>
<dbReference type="GO" id="GO:0005737">
    <property type="term" value="C:cytoplasm"/>
    <property type="evidence" value="ECO:0007669"/>
    <property type="project" value="TreeGrafter"/>
</dbReference>
<dbReference type="InterPro" id="IPR027417">
    <property type="entry name" value="P-loop_NTPase"/>
</dbReference>
<dbReference type="GO" id="GO:0003676">
    <property type="term" value="F:nucleic acid binding"/>
    <property type="evidence" value="ECO:0007669"/>
    <property type="project" value="InterPro"/>
</dbReference>
<evidence type="ECO:0000313" key="9">
    <source>
        <dbReference type="EMBL" id="KAF4949799.1"/>
    </source>
</evidence>
<dbReference type="EC" id="5.6.2.4" evidence="5"/>
<dbReference type="Pfam" id="PF00271">
    <property type="entry name" value="Helicase_C"/>
    <property type="match status" value="1"/>
</dbReference>
<evidence type="ECO:0000256" key="2">
    <source>
        <dbReference type="ARBA" id="ARBA00022741"/>
    </source>
</evidence>
<gene>
    <name evidence="9" type="ORF">FGADI_8632</name>
</gene>
<evidence type="ECO:0000256" key="5">
    <source>
        <dbReference type="ARBA" id="ARBA00034808"/>
    </source>
</evidence>
<feature type="compositionally biased region" description="Acidic residues" evidence="6">
    <location>
        <begin position="739"/>
        <end position="754"/>
    </location>
</feature>
<feature type="compositionally biased region" description="Acidic residues" evidence="6">
    <location>
        <begin position="149"/>
        <end position="175"/>
    </location>
</feature>
<dbReference type="GO" id="GO:0000724">
    <property type="term" value="P:double-strand break repair via homologous recombination"/>
    <property type="evidence" value="ECO:0007669"/>
    <property type="project" value="TreeGrafter"/>
</dbReference>
<comment type="catalytic activity">
    <reaction evidence="4">
        <text>Couples ATP hydrolysis with the unwinding of duplex DNA by translocating in the 3'-5' direction.</text>
        <dbReference type="EC" id="5.6.2.4"/>
    </reaction>
</comment>
<name>A0A8H4T213_9HYPO</name>
<dbReference type="PANTHER" id="PTHR13710:SF154">
    <property type="entry name" value="RECQ HELICASE, PUTATIVE (AFU_ORTHOLOGUE AFUA_6G14720)-RELATED"/>
    <property type="match status" value="1"/>
</dbReference>
<evidence type="ECO:0000259" key="8">
    <source>
        <dbReference type="PROSITE" id="PS51194"/>
    </source>
</evidence>